<dbReference type="Pfam" id="PF12596">
    <property type="entry name" value="Tnp_P_element_C"/>
    <property type="match status" value="1"/>
</dbReference>
<dbReference type="PANTHER" id="PTHR47577:SF2">
    <property type="entry name" value="THAP DOMAIN CONTAINING 9"/>
    <property type="match status" value="1"/>
</dbReference>
<sequence length="539" mass="61735">MKIKCEICYDVSGDCVLGPHSYVQVIMARSLLGNWKQPVYYNFDQKMTKEILFSVVKKFDEFGFKVIAITNDMGGGNRGLWRDLGISALNPNFRVDDMGEEIFVFPDAPHLLKLIRNHFLDKGLMYKGVLVNQNPIREMIQQTSQNELRIAYKVSEEHLTVKAAVRQKVKYAAQLFSRSVYAALIHLGSAGKLRSPNWRETAEFIKLVNDWFDLLNSSVPYRDSRERVHAYCASPVQNQILTEMKSVAINLLRRKTKLPFQNGIIMFSNALPLLYQSVRKTHNVQYILTSRLSQDVLEHFFSVVRSIGGLHDHPHALEFKYRFRRLLISSNTESMSRERNVLPDKGCSSNFITSYANSPEVIVSQETLADFAEPENTEHPEQDHEDNADPSYVEDNVLCLQEIQECGLEYIAGYVAFKRRGTEVLGYPTSQHAGVNSRWIQLLSEGGLYCPTDDFLALVYVMERIFEKHNPTDGISKSANILQTLISESTSSPCSEQTRKLFFRTRIYIRIKYLNSKIKASQTQVQGKKNKKKMVKIIT</sequence>
<dbReference type="InterPro" id="IPR022242">
    <property type="entry name" value="TNP-like_C"/>
</dbReference>
<reference evidence="5" key="1">
    <citation type="submission" date="2022-08" db="UniProtKB">
        <authorList>
            <consortium name="EnsemblMetazoa"/>
        </authorList>
    </citation>
    <scope>IDENTIFICATION</scope>
    <source>
        <strain evidence="5">Israel</strain>
    </source>
</reference>
<proteinExistence type="predicted"/>
<dbReference type="VEuPathDB" id="VectorBase:PPAI004154"/>
<keyword evidence="6" id="KW-1185">Reference proteome</keyword>
<evidence type="ECO:0000313" key="5">
    <source>
        <dbReference type="EnsemblMetazoa" id="PPAI004154-PA"/>
    </source>
</evidence>
<evidence type="ECO:0000259" key="3">
    <source>
        <dbReference type="Pfam" id="PF21788"/>
    </source>
</evidence>
<dbReference type="Pfam" id="PF21789">
    <property type="entry name" value="TNP-like_RNaseH_C"/>
    <property type="match status" value="1"/>
</dbReference>
<feature type="domain" description="Transposable element P transposase-like GTP-binding insertion" evidence="3">
    <location>
        <begin position="110"/>
        <end position="223"/>
    </location>
</feature>
<dbReference type="PANTHER" id="PTHR47577">
    <property type="entry name" value="THAP DOMAIN-CONTAINING PROTEIN 6"/>
    <property type="match status" value="1"/>
</dbReference>
<dbReference type="EnsemblMetazoa" id="PPAI004154-RA">
    <property type="protein sequence ID" value="PPAI004154-PA"/>
    <property type="gene ID" value="PPAI004154"/>
</dbReference>
<dbReference type="Pfam" id="PF21787">
    <property type="entry name" value="TNP-like_RNaseH_N"/>
    <property type="match status" value="1"/>
</dbReference>
<dbReference type="InterPro" id="IPR048366">
    <property type="entry name" value="TNP-like_GBD"/>
</dbReference>
<dbReference type="Proteomes" id="UP000092462">
    <property type="component" value="Unassembled WGS sequence"/>
</dbReference>
<accession>A0A1B0D942</accession>
<evidence type="ECO:0000259" key="2">
    <source>
        <dbReference type="Pfam" id="PF21787"/>
    </source>
</evidence>
<name>A0A1B0D942_PHLPP</name>
<evidence type="ECO:0000259" key="1">
    <source>
        <dbReference type="Pfam" id="PF12596"/>
    </source>
</evidence>
<feature type="domain" description="Transposable element P transposase-like C-terminal" evidence="1">
    <location>
        <begin position="354"/>
        <end position="420"/>
    </location>
</feature>
<feature type="domain" description="Transposable element P transposase-like RNase H" evidence="2">
    <location>
        <begin position="21"/>
        <end position="85"/>
    </location>
</feature>
<dbReference type="AlphaFoldDB" id="A0A1B0D942"/>
<evidence type="ECO:0000313" key="6">
    <source>
        <dbReference type="Proteomes" id="UP000092462"/>
    </source>
</evidence>
<dbReference type="InterPro" id="IPR048367">
    <property type="entry name" value="TNP-like_RNaseH_C"/>
</dbReference>
<dbReference type="InterPro" id="IPR048365">
    <property type="entry name" value="TNP-like_RNaseH_N"/>
</dbReference>
<dbReference type="Pfam" id="PF21788">
    <property type="entry name" value="TNP-like_GBD"/>
    <property type="match status" value="1"/>
</dbReference>
<dbReference type="EMBL" id="AJVK01028101">
    <property type="status" value="NOT_ANNOTATED_CDS"/>
    <property type="molecule type" value="Genomic_DNA"/>
</dbReference>
<protein>
    <submittedName>
        <fullName evidence="5">Uncharacterized protein</fullName>
    </submittedName>
</protein>
<evidence type="ECO:0000259" key="4">
    <source>
        <dbReference type="Pfam" id="PF21789"/>
    </source>
</evidence>
<feature type="domain" description="Transposable element P transposase-like RNase H C-terminal" evidence="4">
    <location>
        <begin position="291"/>
        <end position="321"/>
    </location>
</feature>
<organism evidence="5 6">
    <name type="scientific">Phlebotomus papatasi</name>
    <name type="common">Sandfly</name>
    <dbReference type="NCBI Taxonomy" id="29031"/>
    <lineage>
        <taxon>Eukaryota</taxon>
        <taxon>Metazoa</taxon>
        <taxon>Ecdysozoa</taxon>
        <taxon>Arthropoda</taxon>
        <taxon>Hexapoda</taxon>
        <taxon>Insecta</taxon>
        <taxon>Pterygota</taxon>
        <taxon>Neoptera</taxon>
        <taxon>Endopterygota</taxon>
        <taxon>Diptera</taxon>
        <taxon>Nematocera</taxon>
        <taxon>Psychodoidea</taxon>
        <taxon>Psychodidae</taxon>
        <taxon>Phlebotomus</taxon>
        <taxon>Phlebotomus</taxon>
    </lineage>
</organism>